<keyword evidence="4" id="KW-0472">Membrane</keyword>
<evidence type="ECO:0000259" key="5">
    <source>
        <dbReference type="PROSITE" id="PS51203"/>
    </source>
</evidence>
<sequence length="626" mass="66432">MDRLHDHHQSYSWHQSHDQATVLLLLPYDTLEDDVSVIIEEEYLVAGVAGQPPVVKGKLYGRVNTTASVWQLEPRTSRLSQRERTTSTASTASTQSSYAFVSEPEISSSFAASLEAGLVSGSDLDDNVLSSPALSSPISSSADEHFVSYDPRHQRRSRLSVSPPGRQPPRISQASSYSSLESLHTGAGRLLTIHLEKAESVIWPSLIVGPVPDAVTPVPSNVYPWTTSVTEEAKYNMDPTSLALIALDLYDIRKAKEDAFEYFIRAWHQAHIPSAAIRLATHYLPLQTLVAEAEASDAGAAPDSPTSSVVTVSAKATRAASATQPSQPVPSVSGLQLTSVPPPPAPASVTLSPGTEEYYLSRLGGASGLAQLFLAAGLLHLEGTATALLSSSYSGLSALRAPFAGPVSLTASGGGSGGGGGVDAWQRDRAQAALFFKRAHALNPTLDVPLLPAESESEYNSGAESGNGAGFGDRDDRAISPLQRASSPHAAAQPRGPSQRPQRRRDRERDRHARASSHLEMPTLDVHRPAVSPSSPLPPMPSVRRRRQPRLPASSHTPGAEGEGEDDGDLSSSMIDSVHAEPDLGAAGPGEEDRTWYLYVPGLVGAGTALLVVGLLSLQSWRKNQG</sequence>
<gene>
    <name evidence="6" type="ORF">PYCCODRAFT_1449814</name>
</gene>
<dbReference type="Proteomes" id="UP000193067">
    <property type="component" value="Unassembled WGS sequence"/>
</dbReference>
<name>A0A1Y2IYT4_TRAC3</name>
<dbReference type="GO" id="GO:0051082">
    <property type="term" value="F:unfolded protein binding"/>
    <property type="evidence" value="ECO:0007669"/>
    <property type="project" value="TreeGrafter"/>
</dbReference>
<reference evidence="6 7" key="1">
    <citation type="journal article" date="2015" name="Biotechnol. Biofuels">
        <title>Enhanced degradation of softwood versus hardwood by the white-rot fungus Pycnoporus coccineus.</title>
        <authorList>
            <person name="Couturier M."/>
            <person name="Navarro D."/>
            <person name="Chevret D."/>
            <person name="Henrissat B."/>
            <person name="Piumi F."/>
            <person name="Ruiz-Duenas F.J."/>
            <person name="Martinez A.T."/>
            <person name="Grigoriev I.V."/>
            <person name="Riley R."/>
            <person name="Lipzen A."/>
            <person name="Berrin J.G."/>
            <person name="Master E.R."/>
            <person name="Rosso M.N."/>
        </authorList>
    </citation>
    <scope>NUCLEOTIDE SEQUENCE [LARGE SCALE GENOMIC DNA]</scope>
    <source>
        <strain evidence="6 7">BRFM310</strain>
    </source>
</reference>
<protein>
    <recommendedName>
        <fullName evidence="5">CS domain-containing protein</fullName>
    </recommendedName>
</protein>
<feature type="compositionally biased region" description="Low complexity" evidence="3">
    <location>
        <begin position="86"/>
        <end position="96"/>
    </location>
</feature>
<dbReference type="Pfam" id="PF04969">
    <property type="entry name" value="CS"/>
    <property type="match status" value="1"/>
</dbReference>
<dbReference type="Gene3D" id="2.60.40.790">
    <property type="match status" value="1"/>
</dbReference>
<feature type="region of interest" description="Disordered" evidence="3">
    <location>
        <begin position="319"/>
        <end position="347"/>
    </location>
</feature>
<dbReference type="GO" id="GO:0006457">
    <property type="term" value="P:protein folding"/>
    <property type="evidence" value="ECO:0007669"/>
    <property type="project" value="TreeGrafter"/>
</dbReference>
<comment type="subcellular location">
    <subcellularLocation>
        <location evidence="1">Cytoplasm</location>
    </subcellularLocation>
</comment>
<keyword evidence="7" id="KW-1185">Reference proteome</keyword>
<dbReference type="OrthoDB" id="266138at2759"/>
<dbReference type="InterPro" id="IPR008978">
    <property type="entry name" value="HSP20-like_chaperone"/>
</dbReference>
<dbReference type="InterPro" id="IPR037898">
    <property type="entry name" value="NudC_fam"/>
</dbReference>
<feature type="domain" description="CS" evidence="5">
    <location>
        <begin position="6"/>
        <end position="207"/>
    </location>
</feature>
<evidence type="ECO:0000256" key="3">
    <source>
        <dbReference type="SAM" id="MobiDB-lite"/>
    </source>
</evidence>
<accession>A0A1Y2IYT4</accession>
<evidence type="ECO:0000313" key="6">
    <source>
        <dbReference type="EMBL" id="OSD06319.1"/>
    </source>
</evidence>
<feature type="region of interest" description="Disordered" evidence="3">
    <location>
        <begin position="74"/>
        <end position="96"/>
    </location>
</feature>
<proteinExistence type="predicted"/>
<organism evidence="6 7">
    <name type="scientific">Trametes coccinea (strain BRFM310)</name>
    <name type="common">Pycnoporus coccineus</name>
    <dbReference type="NCBI Taxonomy" id="1353009"/>
    <lineage>
        <taxon>Eukaryota</taxon>
        <taxon>Fungi</taxon>
        <taxon>Dikarya</taxon>
        <taxon>Basidiomycota</taxon>
        <taxon>Agaricomycotina</taxon>
        <taxon>Agaricomycetes</taxon>
        <taxon>Polyporales</taxon>
        <taxon>Polyporaceae</taxon>
        <taxon>Trametes</taxon>
    </lineage>
</organism>
<dbReference type="STRING" id="1353009.A0A1Y2IYT4"/>
<dbReference type="AlphaFoldDB" id="A0A1Y2IYT4"/>
<feature type="transmembrane region" description="Helical" evidence="4">
    <location>
        <begin position="596"/>
        <end position="618"/>
    </location>
</feature>
<dbReference type="InterPro" id="IPR007052">
    <property type="entry name" value="CS_dom"/>
</dbReference>
<feature type="region of interest" description="Disordered" evidence="3">
    <location>
        <begin position="149"/>
        <end position="178"/>
    </location>
</feature>
<feature type="region of interest" description="Disordered" evidence="3">
    <location>
        <begin position="454"/>
        <end position="575"/>
    </location>
</feature>
<dbReference type="EMBL" id="KZ084090">
    <property type="protein sequence ID" value="OSD06319.1"/>
    <property type="molecule type" value="Genomic_DNA"/>
</dbReference>
<feature type="compositionally biased region" description="Low complexity" evidence="3">
    <location>
        <begin position="490"/>
        <end position="500"/>
    </location>
</feature>
<evidence type="ECO:0000256" key="4">
    <source>
        <dbReference type="SAM" id="Phobius"/>
    </source>
</evidence>
<keyword evidence="2" id="KW-0963">Cytoplasm</keyword>
<keyword evidence="4" id="KW-0812">Transmembrane</keyword>
<evidence type="ECO:0000256" key="1">
    <source>
        <dbReference type="ARBA" id="ARBA00004496"/>
    </source>
</evidence>
<feature type="compositionally biased region" description="Polar residues" evidence="3">
    <location>
        <begin position="324"/>
        <end position="336"/>
    </location>
</feature>
<evidence type="ECO:0000256" key="2">
    <source>
        <dbReference type="ARBA" id="ARBA00022490"/>
    </source>
</evidence>
<dbReference type="PANTHER" id="PTHR12356">
    <property type="entry name" value="NUCLEAR MOVEMENT PROTEIN NUDC"/>
    <property type="match status" value="1"/>
</dbReference>
<dbReference type="GO" id="GO:0005737">
    <property type="term" value="C:cytoplasm"/>
    <property type="evidence" value="ECO:0007669"/>
    <property type="project" value="UniProtKB-SubCell"/>
</dbReference>
<dbReference type="PANTHER" id="PTHR12356:SF3">
    <property type="entry name" value="NUCLEAR MIGRATION PROTEIN NUDC"/>
    <property type="match status" value="1"/>
</dbReference>
<keyword evidence="4" id="KW-1133">Transmembrane helix</keyword>
<dbReference type="PROSITE" id="PS51203">
    <property type="entry name" value="CS"/>
    <property type="match status" value="1"/>
</dbReference>
<dbReference type="SUPFAM" id="SSF49764">
    <property type="entry name" value="HSP20-like chaperones"/>
    <property type="match status" value="1"/>
</dbReference>
<evidence type="ECO:0000313" key="7">
    <source>
        <dbReference type="Proteomes" id="UP000193067"/>
    </source>
</evidence>